<sequence>MQRFNSKFKFYAFVAVSILIAGCSDKSEDRVGCHGEGFALRNSESHNEIIKLLEENNINYWISDRASIQFMLRDQAEIKSLVHEVNFDGSIEKNRFKSRILNNEREQAQFEKHFRANNVSYRVFDRGSSRYIEWSFSQYKEAEKAIQEALFEYRSCKK</sequence>
<gene>
    <name evidence="1" type="ORF">NBRC116591_03390</name>
</gene>
<accession>A0ABQ0A4E9</accession>
<protein>
    <recommendedName>
        <fullName evidence="3">Lipoprotein</fullName>
    </recommendedName>
</protein>
<proteinExistence type="predicted"/>
<evidence type="ECO:0000313" key="2">
    <source>
        <dbReference type="Proteomes" id="UP001465153"/>
    </source>
</evidence>
<reference evidence="1 2" key="1">
    <citation type="submission" date="2024-04" db="EMBL/GenBank/DDBJ databases">
        <title>Draft genome sequence of Sessilibacter corallicola NBRC 116591.</title>
        <authorList>
            <person name="Miyakawa T."/>
            <person name="Kusuya Y."/>
            <person name="Miura T."/>
        </authorList>
    </citation>
    <scope>NUCLEOTIDE SEQUENCE [LARGE SCALE GENOMIC DNA]</scope>
    <source>
        <strain evidence="1 2">KU-00831-HH</strain>
    </source>
</reference>
<name>A0ABQ0A4E9_9GAMM</name>
<organism evidence="1 2">
    <name type="scientific">Sessilibacter corallicola</name>
    <dbReference type="NCBI Taxonomy" id="2904075"/>
    <lineage>
        <taxon>Bacteria</taxon>
        <taxon>Pseudomonadati</taxon>
        <taxon>Pseudomonadota</taxon>
        <taxon>Gammaproteobacteria</taxon>
        <taxon>Cellvibrionales</taxon>
        <taxon>Cellvibrionaceae</taxon>
        <taxon>Sessilibacter</taxon>
    </lineage>
</organism>
<keyword evidence="2" id="KW-1185">Reference proteome</keyword>
<comment type="caution">
    <text evidence="1">The sequence shown here is derived from an EMBL/GenBank/DDBJ whole genome shotgun (WGS) entry which is preliminary data.</text>
</comment>
<dbReference type="RefSeq" id="WP_353301437.1">
    <property type="nucleotide sequence ID" value="NZ_BAABWN010000001.1"/>
</dbReference>
<dbReference type="PROSITE" id="PS51257">
    <property type="entry name" value="PROKAR_LIPOPROTEIN"/>
    <property type="match status" value="1"/>
</dbReference>
<dbReference type="EMBL" id="BAABWN010000001">
    <property type="protein sequence ID" value="GAA6166529.1"/>
    <property type="molecule type" value="Genomic_DNA"/>
</dbReference>
<evidence type="ECO:0008006" key="3">
    <source>
        <dbReference type="Google" id="ProtNLM"/>
    </source>
</evidence>
<evidence type="ECO:0000313" key="1">
    <source>
        <dbReference type="EMBL" id="GAA6166529.1"/>
    </source>
</evidence>
<dbReference type="Proteomes" id="UP001465153">
    <property type="component" value="Unassembled WGS sequence"/>
</dbReference>